<dbReference type="InterPro" id="IPR036928">
    <property type="entry name" value="AS_sf"/>
</dbReference>
<protein>
    <submittedName>
        <fullName evidence="3">Indole acetimide hydrolase</fullName>
    </submittedName>
</protein>
<accession>A0A973A8X8</accession>
<keyword evidence="3" id="KW-0378">Hydrolase</keyword>
<dbReference type="Proteomes" id="UP000754644">
    <property type="component" value="Unassembled WGS sequence"/>
</dbReference>
<sequence length="464" mass="49117">MANELWRKSAHELAALIRGKQVSSREVVTSHLERIDAVNPRVNAITVTLAESALAAADRADKAEASQSQGAFHGVPFTIKENIDCTGSATTNGLPVFANAMPGADAPVVARMKAAGGIPLARTNLPEMGLRITTDNPLRGRTNNPWDITRTAGGSSGGEGVSLATGMSPIGLGNDIGGSVRNPAYCCGITSLKPTTGRIPLVMSIPGAPQSNAFRLMAVEGALARSVADLNIAYRVLSGWHPQDPYSVPAALEGPPVAKKVALVTQMPNSTLPAATVAAIHLAGEQLKAEGWQVEEVVPPELARVNEIWARVLLSDVQNMLPLLTPIMSESAVGMLQQLLQQFDPAAMNGTLVYTERDRLAVAWSGFFQQYPLVIGPTWADLPFLHDADIDPDTGAETTLRRLQFITPGNLLGLPAVALPMGVVDGLPTGVQIYADRWREDLCLSAAGLIEARVGSITPIDPMF</sequence>
<dbReference type="PROSITE" id="PS00571">
    <property type="entry name" value="AMIDASES"/>
    <property type="match status" value="1"/>
</dbReference>
<name>A0A973A8X8_9GAMM</name>
<evidence type="ECO:0000313" key="4">
    <source>
        <dbReference type="Proteomes" id="UP000754644"/>
    </source>
</evidence>
<proteinExistence type="predicted"/>
<dbReference type="EMBL" id="JABMOJ010000215">
    <property type="protein sequence ID" value="NQV64862.1"/>
    <property type="molecule type" value="Genomic_DNA"/>
</dbReference>
<evidence type="ECO:0000259" key="2">
    <source>
        <dbReference type="Pfam" id="PF01425"/>
    </source>
</evidence>
<dbReference type="AlphaFoldDB" id="A0A973A8X8"/>
<dbReference type="InterPro" id="IPR052739">
    <property type="entry name" value="FAAH2"/>
</dbReference>
<evidence type="ECO:0000313" key="3">
    <source>
        <dbReference type="EMBL" id="NQV64862.1"/>
    </source>
</evidence>
<feature type="domain" description="Amidase" evidence="2">
    <location>
        <begin position="26"/>
        <end position="444"/>
    </location>
</feature>
<organism evidence="3 4">
    <name type="scientific">SAR86 cluster bacterium</name>
    <dbReference type="NCBI Taxonomy" id="2030880"/>
    <lineage>
        <taxon>Bacteria</taxon>
        <taxon>Pseudomonadati</taxon>
        <taxon>Pseudomonadota</taxon>
        <taxon>Gammaproteobacteria</taxon>
        <taxon>SAR86 cluster</taxon>
    </lineage>
</organism>
<dbReference type="InterPro" id="IPR023631">
    <property type="entry name" value="Amidase_dom"/>
</dbReference>
<feature type="compositionally biased region" description="Polar residues" evidence="1">
    <location>
        <begin position="133"/>
        <end position="146"/>
    </location>
</feature>
<dbReference type="NCBIfam" id="NF005687">
    <property type="entry name" value="PRK07487.1"/>
    <property type="match status" value="1"/>
</dbReference>
<comment type="caution">
    <text evidence="3">The sequence shown here is derived from an EMBL/GenBank/DDBJ whole genome shotgun (WGS) entry which is preliminary data.</text>
</comment>
<dbReference type="InterPro" id="IPR020556">
    <property type="entry name" value="Amidase_CS"/>
</dbReference>
<dbReference type="SUPFAM" id="SSF75304">
    <property type="entry name" value="Amidase signature (AS) enzymes"/>
    <property type="match status" value="1"/>
</dbReference>
<feature type="region of interest" description="Disordered" evidence="1">
    <location>
        <begin position="131"/>
        <end position="160"/>
    </location>
</feature>
<reference evidence="3" key="1">
    <citation type="submission" date="2020-05" db="EMBL/GenBank/DDBJ databases">
        <title>Sulfur intermediates as new biogeochemical hubs in an aquatic model microbial ecosystem.</title>
        <authorList>
            <person name="Vigneron A."/>
        </authorList>
    </citation>
    <scope>NUCLEOTIDE SEQUENCE</scope>
    <source>
        <strain evidence="3">Bin.250</strain>
    </source>
</reference>
<dbReference type="GO" id="GO:0016787">
    <property type="term" value="F:hydrolase activity"/>
    <property type="evidence" value="ECO:0007669"/>
    <property type="project" value="UniProtKB-KW"/>
</dbReference>
<evidence type="ECO:0000256" key="1">
    <source>
        <dbReference type="SAM" id="MobiDB-lite"/>
    </source>
</evidence>
<dbReference type="Gene3D" id="3.90.1300.10">
    <property type="entry name" value="Amidase signature (AS) domain"/>
    <property type="match status" value="1"/>
</dbReference>
<dbReference type="GO" id="GO:0012505">
    <property type="term" value="C:endomembrane system"/>
    <property type="evidence" value="ECO:0007669"/>
    <property type="project" value="TreeGrafter"/>
</dbReference>
<dbReference type="PANTHER" id="PTHR43372:SF4">
    <property type="entry name" value="FATTY-ACID AMIDE HYDROLASE 2"/>
    <property type="match status" value="1"/>
</dbReference>
<gene>
    <name evidence="3" type="ORF">HQ497_05800</name>
</gene>
<dbReference type="Pfam" id="PF01425">
    <property type="entry name" value="Amidase"/>
    <property type="match status" value="1"/>
</dbReference>
<dbReference type="PANTHER" id="PTHR43372">
    <property type="entry name" value="FATTY-ACID AMIDE HYDROLASE"/>
    <property type="match status" value="1"/>
</dbReference>